<dbReference type="STRING" id="1286106.MPL1_01039"/>
<accession>M7PUL6</accession>
<dbReference type="SMART" id="SM00448">
    <property type="entry name" value="REC"/>
    <property type="match status" value="1"/>
</dbReference>
<dbReference type="eggNOG" id="COG0745">
    <property type="taxonomic scope" value="Bacteria"/>
</dbReference>
<evidence type="ECO:0000313" key="4">
    <source>
        <dbReference type="EMBL" id="EMR14154.1"/>
    </source>
</evidence>
<dbReference type="RefSeq" id="WP_009725271.1">
    <property type="nucleotide sequence ID" value="NZ_APHR01000005.1"/>
</dbReference>
<name>M7PUL6_9GAMM</name>
<dbReference type="Gene3D" id="3.40.50.2300">
    <property type="match status" value="1"/>
</dbReference>
<organism evidence="4 5">
    <name type="scientific">Methylophaga lonarensis MPL</name>
    <dbReference type="NCBI Taxonomy" id="1286106"/>
    <lineage>
        <taxon>Bacteria</taxon>
        <taxon>Pseudomonadati</taxon>
        <taxon>Pseudomonadota</taxon>
        <taxon>Gammaproteobacteria</taxon>
        <taxon>Thiotrichales</taxon>
        <taxon>Piscirickettsiaceae</taxon>
        <taxon>Methylophaga</taxon>
    </lineage>
</organism>
<gene>
    <name evidence="4" type="ORF">MPL1_01039</name>
</gene>
<dbReference type="PATRIC" id="fig|1286106.3.peg.208"/>
<sequence>MARILIADDSPTEVFVLRKMLEKHQHQVIIAEDGEQAVAMTFAEKPDLILMDVVMPGLNGFQATRKLSKDPASAHIPIIIVSSKNQETDKMWGLRQGAKGYLGKPVSEQELLDQINQLLS</sequence>
<evidence type="ECO:0000313" key="5">
    <source>
        <dbReference type="Proteomes" id="UP000012019"/>
    </source>
</evidence>
<dbReference type="Proteomes" id="UP000012019">
    <property type="component" value="Unassembled WGS sequence"/>
</dbReference>
<protein>
    <submittedName>
        <fullName evidence="4">Twitching motility protein PilH</fullName>
    </submittedName>
</protein>
<dbReference type="GO" id="GO:0000160">
    <property type="term" value="P:phosphorelay signal transduction system"/>
    <property type="evidence" value="ECO:0007669"/>
    <property type="project" value="InterPro"/>
</dbReference>
<keyword evidence="1 2" id="KW-0597">Phosphoprotein</keyword>
<evidence type="ECO:0000256" key="2">
    <source>
        <dbReference type="PROSITE-ProRule" id="PRU00169"/>
    </source>
</evidence>
<feature type="domain" description="Response regulatory" evidence="3">
    <location>
        <begin position="3"/>
        <end position="119"/>
    </location>
</feature>
<dbReference type="PANTHER" id="PTHR44591">
    <property type="entry name" value="STRESS RESPONSE REGULATOR PROTEIN 1"/>
    <property type="match status" value="1"/>
</dbReference>
<evidence type="ECO:0000256" key="1">
    <source>
        <dbReference type="ARBA" id="ARBA00022553"/>
    </source>
</evidence>
<dbReference type="Pfam" id="PF00072">
    <property type="entry name" value="Response_reg"/>
    <property type="match status" value="1"/>
</dbReference>
<dbReference type="PANTHER" id="PTHR44591:SF20">
    <property type="entry name" value="PROTEIN PILH"/>
    <property type="match status" value="1"/>
</dbReference>
<dbReference type="OrthoDB" id="5700660at2"/>
<dbReference type="AlphaFoldDB" id="M7PUL6"/>
<comment type="caution">
    <text evidence="4">The sequence shown here is derived from an EMBL/GenBank/DDBJ whole genome shotgun (WGS) entry which is preliminary data.</text>
</comment>
<keyword evidence="5" id="KW-1185">Reference proteome</keyword>
<reference evidence="4 5" key="1">
    <citation type="journal article" date="2013" name="Genome Announc.">
        <title>Draft Genome Sequence of Methylophaga lonarensis MPLT, a Haloalkaliphilic (Non-Methane-Utilizing) Methylotroph.</title>
        <authorList>
            <person name="Shetty S.A."/>
            <person name="Marathe N.P."/>
            <person name="Munot H."/>
            <person name="Antony C.P."/>
            <person name="Dhotre D.P."/>
            <person name="Murrell J.C."/>
            <person name="Shouche Y.S."/>
        </authorList>
    </citation>
    <scope>NUCLEOTIDE SEQUENCE [LARGE SCALE GENOMIC DNA]</scope>
    <source>
        <strain evidence="4 5">MPL</strain>
    </source>
</reference>
<feature type="modified residue" description="4-aspartylphosphate" evidence="2">
    <location>
        <position position="52"/>
    </location>
</feature>
<dbReference type="InterPro" id="IPR050595">
    <property type="entry name" value="Bact_response_regulator"/>
</dbReference>
<dbReference type="InterPro" id="IPR001789">
    <property type="entry name" value="Sig_transdc_resp-reg_receiver"/>
</dbReference>
<proteinExistence type="predicted"/>
<evidence type="ECO:0000259" key="3">
    <source>
        <dbReference type="PROSITE" id="PS50110"/>
    </source>
</evidence>
<dbReference type="SUPFAM" id="SSF52172">
    <property type="entry name" value="CheY-like"/>
    <property type="match status" value="1"/>
</dbReference>
<dbReference type="PROSITE" id="PS50110">
    <property type="entry name" value="RESPONSE_REGULATORY"/>
    <property type="match status" value="1"/>
</dbReference>
<dbReference type="InterPro" id="IPR011006">
    <property type="entry name" value="CheY-like_superfamily"/>
</dbReference>
<dbReference type="EMBL" id="APHR01000005">
    <property type="protein sequence ID" value="EMR14154.1"/>
    <property type="molecule type" value="Genomic_DNA"/>
</dbReference>